<keyword evidence="1" id="KW-0732">Signal</keyword>
<dbReference type="GO" id="GO:0005576">
    <property type="term" value="C:extracellular region"/>
    <property type="evidence" value="ECO:0007669"/>
    <property type="project" value="InterPro"/>
</dbReference>
<feature type="region of interest" description="Disordered" evidence="3">
    <location>
        <begin position="55"/>
        <end position="76"/>
    </location>
</feature>
<protein>
    <submittedName>
        <fullName evidence="4">Esterase, poly(3-hydroxybutyrate) depolymerase</fullName>
    </submittedName>
</protein>
<dbReference type="NCBIfam" id="TIGR01840">
    <property type="entry name" value="esterase_phb"/>
    <property type="match status" value="1"/>
</dbReference>
<dbReference type="AlphaFoldDB" id="A0A9X4NPQ9"/>
<dbReference type="GO" id="GO:0016787">
    <property type="term" value="F:hydrolase activity"/>
    <property type="evidence" value="ECO:0007669"/>
    <property type="project" value="UniProtKB-KW"/>
</dbReference>
<feature type="region of interest" description="Disordered" evidence="3">
    <location>
        <begin position="90"/>
        <end position="114"/>
    </location>
</feature>
<dbReference type="Proteomes" id="UP001152876">
    <property type="component" value="Unassembled WGS sequence"/>
</dbReference>
<evidence type="ECO:0000313" key="5">
    <source>
        <dbReference type="Proteomes" id="UP001152876"/>
    </source>
</evidence>
<evidence type="ECO:0000256" key="2">
    <source>
        <dbReference type="ARBA" id="ARBA00022801"/>
    </source>
</evidence>
<evidence type="ECO:0000313" key="4">
    <source>
        <dbReference type="EMBL" id="MDG5974324.1"/>
    </source>
</evidence>
<dbReference type="InterPro" id="IPR029058">
    <property type="entry name" value="AB_hydrolase_fold"/>
</dbReference>
<gene>
    <name evidence="4" type="ORF">H010_03617</name>
</gene>
<dbReference type="Pfam" id="PF10503">
    <property type="entry name" value="Esterase_PHB"/>
    <property type="match status" value="1"/>
</dbReference>
<evidence type="ECO:0000256" key="3">
    <source>
        <dbReference type="SAM" id="MobiDB-lite"/>
    </source>
</evidence>
<dbReference type="Gene3D" id="3.40.50.1820">
    <property type="entry name" value="alpha/beta hydrolase"/>
    <property type="match status" value="1"/>
</dbReference>
<reference evidence="4" key="1">
    <citation type="submission" date="2013-01" db="EMBL/GenBank/DDBJ databases">
        <title>Genome draft of Hydrogenophaga taeniospiralis 2K1.</title>
        <authorList>
            <person name="Gomila M."/>
            <person name="Lalucat J."/>
        </authorList>
    </citation>
    <scope>NUCLEOTIDE SEQUENCE</scope>
    <source>
        <strain evidence="4">CCUG 15921</strain>
    </source>
</reference>
<dbReference type="InterPro" id="IPR050955">
    <property type="entry name" value="Plant_Biomass_Hydrol_Est"/>
</dbReference>
<dbReference type="EMBL" id="AOGK01000002">
    <property type="protein sequence ID" value="MDG5974324.1"/>
    <property type="molecule type" value="Genomic_DNA"/>
</dbReference>
<comment type="caution">
    <text evidence="4">The sequence shown here is derived from an EMBL/GenBank/DDBJ whole genome shotgun (WGS) entry which is preliminary data.</text>
</comment>
<keyword evidence="5" id="KW-1185">Reference proteome</keyword>
<keyword evidence="2" id="KW-0378">Hydrolase</keyword>
<name>A0A9X4NPQ9_9BURK</name>
<dbReference type="PANTHER" id="PTHR43037:SF1">
    <property type="entry name" value="BLL1128 PROTEIN"/>
    <property type="match status" value="1"/>
</dbReference>
<accession>A0A9X4NPQ9</accession>
<evidence type="ECO:0000256" key="1">
    <source>
        <dbReference type="ARBA" id="ARBA00022729"/>
    </source>
</evidence>
<dbReference type="PANTHER" id="PTHR43037">
    <property type="entry name" value="UNNAMED PRODUCT-RELATED"/>
    <property type="match status" value="1"/>
</dbReference>
<proteinExistence type="predicted"/>
<dbReference type="SUPFAM" id="SSF53474">
    <property type="entry name" value="alpha/beta-Hydrolases"/>
    <property type="match status" value="1"/>
</dbReference>
<dbReference type="InterPro" id="IPR010126">
    <property type="entry name" value="Esterase_phb"/>
</dbReference>
<feature type="compositionally biased region" description="Low complexity" evidence="3">
    <location>
        <begin position="90"/>
        <end position="100"/>
    </location>
</feature>
<sequence>MKQRTSPPAHLTPIPSAIAMNIQDTIERALKAAGLNTGSGPMRGVTETIRKALSSAGLGGGAQPSGAAPARRPPADADTIDVVAREVATPPETTAPAAKRPAAEPAPPNEPDHTVEAAETAEGQFLAGNFSAAVGTRAYKLYLPPQVAKAKAKAMPLVVMLHGCTQSADDFAAGTQMNRLADQHGFLVLYPEQAVAANASRCWNWFRAESQAREGGEAELIADMVQAVVAEQPVDARRVFVAGLSAGAAMAVILGETYPELFAAVGAHSGLPYAAAHDISSALSAMKGHSVMGRPHFPGTADDPRRQTTQAVPTIVFHGDHDRTVKLSNAEHIEQQALGAHAAHTAASQAGLRSHTEQGVAPDGRGYTRTVHSDASGQPRVEVWTLHGAGHAWSGGDAAGSYTDSAGPNASAEMLRFFLAQPRAN</sequence>
<organism evidence="4 5">
    <name type="scientific">Hydrogenophaga taeniospiralis CCUG 15921</name>
    <dbReference type="NCBI Taxonomy" id="1281780"/>
    <lineage>
        <taxon>Bacteria</taxon>
        <taxon>Pseudomonadati</taxon>
        <taxon>Pseudomonadota</taxon>
        <taxon>Betaproteobacteria</taxon>
        <taxon>Burkholderiales</taxon>
        <taxon>Comamonadaceae</taxon>
        <taxon>Hydrogenophaga</taxon>
    </lineage>
</organism>